<sequence>MHRLAYVYLAAYLTLLLLGYGLLGWLLAAFQVSWPIWLGSLGVTLHLIYAGTAAIALSASWVVIIMFLAAARKSWAAVWGSQVPYEQAQLWAEGLLLIWIGITGLILLLAVADAVLAQVGCKGRVKHYSLTSSLWSAMAGGAIYYQISDH</sequence>
<feature type="transmembrane region" description="Helical" evidence="1">
    <location>
        <begin position="47"/>
        <end position="70"/>
    </location>
</feature>
<evidence type="ECO:0000313" key="3">
    <source>
        <dbReference type="Proteomes" id="UP000707356"/>
    </source>
</evidence>
<accession>A0A951PFA5</accession>
<gene>
    <name evidence="2" type="ORF">KME07_21315</name>
</gene>
<keyword evidence="1" id="KW-1133">Transmembrane helix</keyword>
<reference evidence="2" key="1">
    <citation type="submission" date="2021-05" db="EMBL/GenBank/DDBJ databases">
        <authorList>
            <person name="Pietrasiak N."/>
            <person name="Ward R."/>
            <person name="Stajich J.E."/>
            <person name="Kurbessoian T."/>
        </authorList>
    </citation>
    <scope>NUCLEOTIDE SEQUENCE</scope>
    <source>
        <strain evidence="2">GSE-TBD4-15B</strain>
    </source>
</reference>
<proteinExistence type="predicted"/>
<feature type="transmembrane region" description="Helical" evidence="1">
    <location>
        <begin position="6"/>
        <end position="27"/>
    </location>
</feature>
<evidence type="ECO:0000256" key="1">
    <source>
        <dbReference type="SAM" id="Phobius"/>
    </source>
</evidence>
<keyword evidence="1" id="KW-0812">Transmembrane</keyword>
<organism evidence="2 3">
    <name type="scientific">Pegethrix bostrychoides GSE-TBD4-15B</name>
    <dbReference type="NCBI Taxonomy" id="2839662"/>
    <lineage>
        <taxon>Bacteria</taxon>
        <taxon>Bacillati</taxon>
        <taxon>Cyanobacteriota</taxon>
        <taxon>Cyanophyceae</taxon>
        <taxon>Oculatellales</taxon>
        <taxon>Oculatellaceae</taxon>
        <taxon>Pegethrix</taxon>
    </lineage>
</organism>
<dbReference type="Proteomes" id="UP000707356">
    <property type="component" value="Unassembled WGS sequence"/>
</dbReference>
<comment type="caution">
    <text evidence="2">The sequence shown here is derived from an EMBL/GenBank/DDBJ whole genome shotgun (WGS) entry which is preliminary data.</text>
</comment>
<dbReference type="AlphaFoldDB" id="A0A951PFA5"/>
<feature type="transmembrane region" description="Helical" evidence="1">
    <location>
        <begin position="90"/>
        <end position="116"/>
    </location>
</feature>
<reference evidence="2" key="2">
    <citation type="journal article" date="2022" name="Microbiol. Resour. Announc.">
        <title>Metagenome Sequencing to Explore Phylogenomics of Terrestrial Cyanobacteria.</title>
        <authorList>
            <person name="Ward R.D."/>
            <person name="Stajich J.E."/>
            <person name="Johansen J.R."/>
            <person name="Huntemann M."/>
            <person name="Clum A."/>
            <person name="Foster B."/>
            <person name="Foster B."/>
            <person name="Roux S."/>
            <person name="Palaniappan K."/>
            <person name="Varghese N."/>
            <person name="Mukherjee S."/>
            <person name="Reddy T.B.K."/>
            <person name="Daum C."/>
            <person name="Copeland A."/>
            <person name="Chen I.A."/>
            <person name="Ivanova N.N."/>
            <person name="Kyrpides N.C."/>
            <person name="Shapiro N."/>
            <person name="Eloe-Fadrosh E.A."/>
            <person name="Pietrasiak N."/>
        </authorList>
    </citation>
    <scope>NUCLEOTIDE SEQUENCE</scope>
    <source>
        <strain evidence="2">GSE-TBD4-15B</strain>
    </source>
</reference>
<protein>
    <submittedName>
        <fullName evidence="2">Uncharacterized protein</fullName>
    </submittedName>
</protein>
<dbReference type="EMBL" id="JAHHHV010000082">
    <property type="protein sequence ID" value="MBW4467973.1"/>
    <property type="molecule type" value="Genomic_DNA"/>
</dbReference>
<keyword evidence="1" id="KW-0472">Membrane</keyword>
<name>A0A951PFA5_9CYAN</name>
<evidence type="ECO:0000313" key="2">
    <source>
        <dbReference type="EMBL" id="MBW4467973.1"/>
    </source>
</evidence>